<dbReference type="PANTHER" id="PTHR36437:SF2">
    <property type="entry name" value="GLYOXALASE_BLEOMYCIN RESISTANCE PROTEIN_DIOXYGENASE"/>
    <property type="match status" value="1"/>
</dbReference>
<name>A0A919NZY1_9CELL</name>
<dbReference type="InterPro" id="IPR004360">
    <property type="entry name" value="Glyas_Fos-R_dOase_dom"/>
</dbReference>
<proteinExistence type="predicted"/>
<dbReference type="InterPro" id="IPR037523">
    <property type="entry name" value="VOC_core"/>
</dbReference>
<comment type="caution">
    <text evidence="2">The sequence shown here is derived from an EMBL/GenBank/DDBJ whole genome shotgun (WGS) entry which is preliminary data.</text>
</comment>
<dbReference type="RefSeq" id="WP_203747056.1">
    <property type="nucleotide sequence ID" value="NZ_BONK01000001.1"/>
</dbReference>
<evidence type="ECO:0000313" key="3">
    <source>
        <dbReference type="Proteomes" id="UP000632740"/>
    </source>
</evidence>
<dbReference type="SUPFAM" id="SSF54593">
    <property type="entry name" value="Glyoxalase/Bleomycin resistance protein/Dihydroxybiphenyl dioxygenase"/>
    <property type="match status" value="1"/>
</dbReference>
<reference evidence="2" key="1">
    <citation type="submission" date="2021-01" db="EMBL/GenBank/DDBJ databases">
        <title>Whole genome shotgun sequence of Cellulomonas chitinilytica NBRC 110799.</title>
        <authorList>
            <person name="Komaki H."/>
            <person name="Tamura T."/>
        </authorList>
    </citation>
    <scope>NUCLEOTIDE SEQUENCE</scope>
    <source>
        <strain evidence="2">NBRC 110799</strain>
    </source>
</reference>
<dbReference type="InterPro" id="IPR029068">
    <property type="entry name" value="Glyas_Bleomycin-R_OHBP_Dase"/>
</dbReference>
<sequence length="131" mass="14143">MRIQLTSIYVDDQRAALAFYTDVLGFTTHHDIPLGDDFWLTVVSPDAPDGPELLLEPSGHPAVKPYRDALVEDGIPLAQFAVDDVESEYQRLTGLGVTFTQPPTDIGPAVVAVLDDTCGNLIQLIAPKTPA</sequence>
<dbReference type="CDD" id="cd07263">
    <property type="entry name" value="VOC_like"/>
    <property type="match status" value="1"/>
</dbReference>
<organism evidence="2 3">
    <name type="scientific">Cellulomonas chitinilytica</name>
    <dbReference type="NCBI Taxonomy" id="398759"/>
    <lineage>
        <taxon>Bacteria</taxon>
        <taxon>Bacillati</taxon>
        <taxon>Actinomycetota</taxon>
        <taxon>Actinomycetes</taxon>
        <taxon>Micrococcales</taxon>
        <taxon>Cellulomonadaceae</taxon>
        <taxon>Cellulomonas</taxon>
    </lineage>
</organism>
<dbReference type="EMBL" id="BONK01000001">
    <property type="protein sequence ID" value="GIG19288.1"/>
    <property type="molecule type" value="Genomic_DNA"/>
</dbReference>
<dbReference type="PANTHER" id="PTHR36437">
    <property type="entry name" value="GLYOXALASE/BLEOMYCIN RESISTANCE PROTEIN/DIOXYGENASE"/>
    <property type="match status" value="1"/>
</dbReference>
<evidence type="ECO:0000259" key="1">
    <source>
        <dbReference type="PROSITE" id="PS51819"/>
    </source>
</evidence>
<evidence type="ECO:0000313" key="2">
    <source>
        <dbReference type="EMBL" id="GIG19288.1"/>
    </source>
</evidence>
<accession>A0A919NZY1</accession>
<dbReference type="Gene3D" id="3.10.180.10">
    <property type="entry name" value="2,3-Dihydroxybiphenyl 1,2-Dioxygenase, domain 1"/>
    <property type="match status" value="1"/>
</dbReference>
<feature type="domain" description="VOC" evidence="1">
    <location>
        <begin position="2"/>
        <end position="127"/>
    </location>
</feature>
<dbReference type="Proteomes" id="UP000632740">
    <property type="component" value="Unassembled WGS sequence"/>
</dbReference>
<dbReference type="Pfam" id="PF00903">
    <property type="entry name" value="Glyoxalase"/>
    <property type="match status" value="1"/>
</dbReference>
<dbReference type="PROSITE" id="PS51819">
    <property type="entry name" value="VOC"/>
    <property type="match status" value="1"/>
</dbReference>
<protein>
    <recommendedName>
        <fullName evidence="1">VOC domain-containing protein</fullName>
    </recommendedName>
</protein>
<keyword evidence="3" id="KW-1185">Reference proteome</keyword>
<gene>
    <name evidence="2" type="ORF">Cch01nite_00120</name>
</gene>
<dbReference type="AlphaFoldDB" id="A0A919NZY1"/>